<protein>
    <submittedName>
        <fullName evidence="11">Peptide MFS transporter</fullName>
    </submittedName>
</protein>
<feature type="transmembrane region" description="Helical" evidence="9">
    <location>
        <begin position="81"/>
        <end position="98"/>
    </location>
</feature>
<organism evidence="11 12">
    <name type="scientific">Shewanella aestuarii</name>
    <dbReference type="NCBI Taxonomy" id="1028752"/>
    <lineage>
        <taxon>Bacteria</taxon>
        <taxon>Pseudomonadati</taxon>
        <taxon>Pseudomonadota</taxon>
        <taxon>Gammaproteobacteria</taxon>
        <taxon>Alteromonadales</taxon>
        <taxon>Shewanellaceae</taxon>
        <taxon>Shewanella</taxon>
    </lineage>
</organism>
<feature type="transmembrane region" description="Helical" evidence="9">
    <location>
        <begin position="277"/>
        <end position="294"/>
    </location>
</feature>
<keyword evidence="12" id="KW-1185">Reference proteome</keyword>
<evidence type="ECO:0000259" key="10">
    <source>
        <dbReference type="PROSITE" id="PS50850"/>
    </source>
</evidence>
<dbReference type="InterPro" id="IPR018456">
    <property type="entry name" value="PTR2_symporter_CS"/>
</dbReference>
<evidence type="ECO:0000256" key="8">
    <source>
        <dbReference type="RuleBase" id="RU003755"/>
    </source>
</evidence>
<feature type="transmembrane region" description="Helical" evidence="9">
    <location>
        <begin position="213"/>
        <end position="237"/>
    </location>
</feature>
<dbReference type="Gene3D" id="1.20.1250.20">
    <property type="entry name" value="MFS general substrate transporter like domains"/>
    <property type="match status" value="1"/>
</dbReference>
<feature type="transmembrane region" description="Helical" evidence="9">
    <location>
        <begin position="21"/>
        <end position="39"/>
    </location>
</feature>
<evidence type="ECO:0000256" key="1">
    <source>
        <dbReference type="ARBA" id="ARBA00004651"/>
    </source>
</evidence>
<evidence type="ECO:0000256" key="5">
    <source>
        <dbReference type="ARBA" id="ARBA00022856"/>
    </source>
</evidence>
<dbReference type="InterPro" id="IPR050171">
    <property type="entry name" value="MFS_Transporters"/>
</dbReference>
<feature type="transmembrane region" description="Helical" evidence="9">
    <location>
        <begin position="352"/>
        <end position="373"/>
    </location>
</feature>
<evidence type="ECO:0000256" key="9">
    <source>
        <dbReference type="SAM" id="Phobius"/>
    </source>
</evidence>
<dbReference type="EMBL" id="JAKILK010000004">
    <property type="protein sequence ID" value="MCL1117509.1"/>
    <property type="molecule type" value="Genomic_DNA"/>
</dbReference>
<keyword evidence="4 8" id="KW-0812">Transmembrane</keyword>
<proteinExistence type="inferred from homology"/>
<keyword evidence="6 9" id="KW-1133">Transmembrane helix</keyword>
<keyword evidence="5" id="KW-0653">Protein transport</keyword>
<keyword evidence="5" id="KW-0571">Peptide transport</keyword>
<evidence type="ECO:0000256" key="3">
    <source>
        <dbReference type="ARBA" id="ARBA00022475"/>
    </source>
</evidence>
<sequence length="482" mass="51586">MFKSHPRGLSTLFFIEMWERFSFYGMRGLLLLFMVASTEQGGFGMSTEDSAAIYGLYTALVYLLALPGGWIADRLIGQQKAVFYGGVFITLGHFSMAIAGKIGFFIGLGLIIIGTGLLKPNVSAIVGQLYHNDTSKRDAGFSIFYMGINLGAFLGPLVCGMLGENIDWHLGFGAAGIGMVCGLIQYRFKMGELGDAGTFQPTNPQQHAKDSCLFVKISGTIISLIVGVTVAASTGMINLSLSAVASVTGVLIVAMAIGFFIYALVFGHLTTAQKKSIGLIFLLFIGYAIFNSGFEQAGSSMNLFAKQYTDLSIFNWQMPASWLQSVNALFIIIMAPIMGGLWLWLGHSTPSVLVKFSLGLLLLGSGFFVLAWGASFSDVNSAGVSPMWLVVTYYLHTIGELCLSPIGLSAVSKLSPKHLVSQMMGIWFMGASLGNLIAGLAAGQTGTLPMQELFTIVASVSVIAGVIYLLISPLEKYVKVKV</sequence>
<feature type="transmembrane region" description="Helical" evidence="9">
    <location>
        <begin position="423"/>
        <end position="441"/>
    </location>
</feature>
<dbReference type="Pfam" id="PF00854">
    <property type="entry name" value="PTR2"/>
    <property type="match status" value="1"/>
</dbReference>
<keyword evidence="3" id="KW-1003">Cell membrane</keyword>
<dbReference type="InterPro" id="IPR020846">
    <property type="entry name" value="MFS_dom"/>
</dbReference>
<gene>
    <name evidence="11" type="ORF">L2689_09670</name>
</gene>
<feature type="transmembrane region" description="Helical" evidence="9">
    <location>
        <begin position="453"/>
        <end position="471"/>
    </location>
</feature>
<evidence type="ECO:0000256" key="6">
    <source>
        <dbReference type="ARBA" id="ARBA00022989"/>
    </source>
</evidence>
<dbReference type="PROSITE" id="PS01023">
    <property type="entry name" value="PTR2_2"/>
    <property type="match status" value="1"/>
</dbReference>
<dbReference type="Proteomes" id="UP001203212">
    <property type="component" value="Unassembled WGS sequence"/>
</dbReference>
<evidence type="ECO:0000256" key="4">
    <source>
        <dbReference type="ARBA" id="ARBA00022692"/>
    </source>
</evidence>
<feature type="domain" description="Major facilitator superfamily (MFS) profile" evidence="10">
    <location>
        <begin position="11"/>
        <end position="476"/>
    </location>
</feature>
<feature type="transmembrane region" description="Helical" evidence="9">
    <location>
        <begin position="104"/>
        <end position="122"/>
    </location>
</feature>
<dbReference type="PANTHER" id="PTHR23517">
    <property type="entry name" value="RESISTANCE PROTEIN MDTM, PUTATIVE-RELATED-RELATED"/>
    <property type="match status" value="1"/>
</dbReference>
<reference evidence="11 12" key="1">
    <citation type="submission" date="2022-01" db="EMBL/GenBank/DDBJ databases">
        <title>Whole genome-based taxonomy of the Shewanellaceae.</title>
        <authorList>
            <person name="Martin-Rodriguez A.J."/>
        </authorList>
    </citation>
    <scope>NUCLEOTIDE SEQUENCE [LARGE SCALE GENOMIC DNA]</scope>
    <source>
        <strain evidence="11 12">JCM 17801</strain>
    </source>
</reference>
<evidence type="ECO:0000313" key="12">
    <source>
        <dbReference type="Proteomes" id="UP001203212"/>
    </source>
</evidence>
<dbReference type="CDD" id="cd17346">
    <property type="entry name" value="MFS_DtpA_like"/>
    <property type="match status" value="1"/>
</dbReference>
<dbReference type="PANTHER" id="PTHR23517:SF15">
    <property type="entry name" value="PROTON-DEPENDENT OLIGOPEPTIDE FAMILY TRANSPORT PROTEIN"/>
    <property type="match status" value="1"/>
</dbReference>
<dbReference type="RefSeq" id="WP_188840857.1">
    <property type="nucleotide sequence ID" value="NZ_BMOT01000004.1"/>
</dbReference>
<feature type="transmembrane region" description="Helical" evidence="9">
    <location>
        <begin position="51"/>
        <end position="72"/>
    </location>
</feature>
<feature type="transmembrane region" description="Helical" evidence="9">
    <location>
        <begin position="322"/>
        <end position="345"/>
    </location>
</feature>
<accession>A0ABT0L1B9</accession>
<evidence type="ECO:0000256" key="7">
    <source>
        <dbReference type="ARBA" id="ARBA00023136"/>
    </source>
</evidence>
<comment type="caution">
    <text evidence="11">The sequence shown here is derived from an EMBL/GenBank/DDBJ whole genome shotgun (WGS) entry which is preliminary data.</text>
</comment>
<dbReference type="SUPFAM" id="SSF103473">
    <property type="entry name" value="MFS general substrate transporter"/>
    <property type="match status" value="1"/>
</dbReference>
<dbReference type="InterPro" id="IPR036259">
    <property type="entry name" value="MFS_trans_sf"/>
</dbReference>
<feature type="transmembrane region" description="Helical" evidence="9">
    <location>
        <begin position="393"/>
        <end position="411"/>
    </location>
</feature>
<keyword evidence="2 8" id="KW-0813">Transport</keyword>
<feature type="transmembrane region" description="Helical" evidence="9">
    <location>
        <begin position="143"/>
        <end position="163"/>
    </location>
</feature>
<comment type="subcellular location">
    <subcellularLocation>
        <location evidence="1">Cell membrane</location>
        <topology evidence="1">Multi-pass membrane protein</topology>
    </subcellularLocation>
    <subcellularLocation>
        <location evidence="8">Membrane</location>
        <topology evidence="8">Multi-pass membrane protein</topology>
    </subcellularLocation>
</comment>
<evidence type="ECO:0000256" key="2">
    <source>
        <dbReference type="ARBA" id="ARBA00022448"/>
    </source>
</evidence>
<feature type="transmembrane region" description="Helical" evidence="9">
    <location>
        <begin position="169"/>
        <end position="186"/>
    </location>
</feature>
<dbReference type="InterPro" id="IPR000109">
    <property type="entry name" value="POT_fam"/>
</dbReference>
<dbReference type="PROSITE" id="PS50850">
    <property type="entry name" value="MFS"/>
    <property type="match status" value="1"/>
</dbReference>
<name>A0ABT0L1B9_9GAMM</name>
<dbReference type="InterPro" id="IPR005279">
    <property type="entry name" value="Dipep/tripep_permease"/>
</dbReference>
<evidence type="ECO:0000313" key="11">
    <source>
        <dbReference type="EMBL" id="MCL1117509.1"/>
    </source>
</evidence>
<feature type="transmembrane region" description="Helical" evidence="9">
    <location>
        <begin position="243"/>
        <end position="265"/>
    </location>
</feature>
<dbReference type="PROSITE" id="PS01022">
    <property type="entry name" value="PTR2_1"/>
    <property type="match status" value="1"/>
</dbReference>
<dbReference type="NCBIfam" id="TIGR00924">
    <property type="entry name" value="yjdL_sub1_fam"/>
    <property type="match status" value="1"/>
</dbReference>
<comment type="similarity">
    <text evidence="8">Belongs to the major facilitator superfamily. Proton-dependent oligopeptide transporter (POT/PTR) (TC 2.A.17) family.</text>
</comment>
<keyword evidence="7 9" id="KW-0472">Membrane</keyword>